<feature type="signal peptide" evidence="2">
    <location>
        <begin position="1"/>
        <end position="21"/>
    </location>
</feature>
<gene>
    <name evidence="3" type="ORF">C2846_01535</name>
</gene>
<organism evidence="3 4">
    <name type="scientific">Pseudomonas jilinensis</name>
    <dbReference type="NCBI Taxonomy" id="2078689"/>
    <lineage>
        <taxon>Bacteria</taxon>
        <taxon>Pseudomonadati</taxon>
        <taxon>Pseudomonadota</taxon>
        <taxon>Gammaproteobacteria</taxon>
        <taxon>Pseudomonadales</taxon>
        <taxon>Pseudomonadaceae</taxon>
        <taxon>Pseudomonas</taxon>
    </lineage>
</organism>
<dbReference type="Proteomes" id="UP000265745">
    <property type="component" value="Unassembled WGS sequence"/>
</dbReference>
<protein>
    <submittedName>
        <fullName evidence="3">DUF1090 domain-containing protein</fullName>
    </submittedName>
</protein>
<feature type="region of interest" description="Disordered" evidence="1">
    <location>
        <begin position="80"/>
        <end position="108"/>
    </location>
</feature>
<evidence type="ECO:0000256" key="1">
    <source>
        <dbReference type="SAM" id="MobiDB-lite"/>
    </source>
</evidence>
<dbReference type="Pfam" id="PF06476">
    <property type="entry name" value="DUF1090"/>
    <property type="match status" value="1"/>
</dbReference>
<accession>A0A396S2K6</accession>
<evidence type="ECO:0000313" key="3">
    <source>
        <dbReference type="EMBL" id="RHW23111.1"/>
    </source>
</evidence>
<name>A0A396S2K6_9PSED</name>
<dbReference type="InterPro" id="IPR009468">
    <property type="entry name" value="DUF1090"/>
</dbReference>
<dbReference type="RefSeq" id="WP_119700515.1">
    <property type="nucleotide sequence ID" value="NZ_QJSA01000001.1"/>
</dbReference>
<dbReference type="OrthoDB" id="5956716at2"/>
<feature type="chain" id="PRO_5017453896" evidence="2">
    <location>
        <begin position="22"/>
        <end position="136"/>
    </location>
</feature>
<sequence length="136" mass="15541">MQTHLRAYLTLVLLLPLAACAESGPQIGCEAKQTELQQQIRDARDRDQQGRLKGLERALSAVQEHCTDAGLLAEARDKLQESEAEVAERQQDLQHARTNGDSDDIRKRERKLEEALQEREQHRAELEQLERLINAH</sequence>
<dbReference type="AlphaFoldDB" id="A0A396S2K6"/>
<keyword evidence="2" id="KW-0732">Signal</keyword>
<evidence type="ECO:0000256" key="2">
    <source>
        <dbReference type="SAM" id="SignalP"/>
    </source>
</evidence>
<comment type="caution">
    <text evidence="3">The sequence shown here is derived from an EMBL/GenBank/DDBJ whole genome shotgun (WGS) entry which is preliminary data.</text>
</comment>
<keyword evidence="4" id="KW-1185">Reference proteome</keyword>
<proteinExistence type="predicted"/>
<dbReference type="EMBL" id="QJSA01000001">
    <property type="protein sequence ID" value="RHW23111.1"/>
    <property type="molecule type" value="Genomic_DNA"/>
</dbReference>
<reference evidence="3 4" key="1">
    <citation type="submission" date="2018-06" db="EMBL/GenBank/DDBJ databases">
        <title>Pseudomonas jilinensis sp. nov., isolated from the production water of Jilin Oilfield in China.</title>
        <authorList>
            <person name="Wang J."/>
        </authorList>
    </citation>
    <scope>NUCLEOTIDE SEQUENCE [LARGE SCALE GENOMIC DNA]</scope>
    <source>
        <strain evidence="3 4">JS15-10A1</strain>
    </source>
</reference>
<evidence type="ECO:0000313" key="4">
    <source>
        <dbReference type="Proteomes" id="UP000265745"/>
    </source>
</evidence>